<dbReference type="SUPFAM" id="SSF53098">
    <property type="entry name" value="Ribonuclease H-like"/>
    <property type="match status" value="1"/>
</dbReference>
<organism evidence="1 2">
    <name type="scientific">Lentinus brumalis</name>
    <dbReference type="NCBI Taxonomy" id="2498619"/>
    <lineage>
        <taxon>Eukaryota</taxon>
        <taxon>Fungi</taxon>
        <taxon>Dikarya</taxon>
        <taxon>Basidiomycota</taxon>
        <taxon>Agaricomycotina</taxon>
        <taxon>Agaricomycetes</taxon>
        <taxon>Polyporales</taxon>
        <taxon>Polyporaceae</taxon>
        <taxon>Lentinus</taxon>
    </lineage>
</organism>
<protein>
    <recommendedName>
        <fullName evidence="3">HAT C-terminal dimerisation domain-containing protein</fullName>
    </recommendedName>
</protein>
<name>A0A371CGL0_9APHY</name>
<feature type="non-terminal residue" evidence="1">
    <location>
        <position position="1"/>
    </location>
</feature>
<proteinExistence type="predicted"/>
<dbReference type="OrthoDB" id="2797375at2759"/>
<gene>
    <name evidence="1" type="ORF">OH76DRAFT_1306033</name>
</gene>
<dbReference type="InterPro" id="IPR012337">
    <property type="entry name" value="RNaseH-like_sf"/>
</dbReference>
<feature type="non-terminal residue" evidence="1">
    <location>
        <position position="124"/>
    </location>
</feature>
<dbReference type="EMBL" id="KZ857899">
    <property type="protein sequence ID" value="RDX39419.1"/>
    <property type="molecule type" value="Genomic_DNA"/>
</dbReference>
<evidence type="ECO:0008006" key="3">
    <source>
        <dbReference type="Google" id="ProtNLM"/>
    </source>
</evidence>
<evidence type="ECO:0000313" key="2">
    <source>
        <dbReference type="Proteomes" id="UP000256964"/>
    </source>
</evidence>
<sequence length="124" mass="14586">DDDEGFVDEREQMGDEEWADLEESILPVKLVLMKIHTLTYKIINSSTILLPAWHEVVKKCGLEPRVLPRNIQTHWNSTFNMLEVALEYQLAIKAITASKKYDLREYKLDEEEWQIAEQLHTVMK</sequence>
<evidence type="ECO:0000313" key="1">
    <source>
        <dbReference type="EMBL" id="RDX39419.1"/>
    </source>
</evidence>
<dbReference type="AlphaFoldDB" id="A0A371CGL0"/>
<dbReference type="Proteomes" id="UP000256964">
    <property type="component" value="Unassembled WGS sequence"/>
</dbReference>
<reference evidence="1 2" key="1">
    <citation type="journal article" date="2018" name="Biotechnol. Biofuels">
        <title>Integrative visual omics of the white-rot fungus Polyporus brumalis exposes the biotechnological potential of its oxidative enzymes for delignifying raw plant biomass.</title>
        <authorList>
            <person name="Miyauchi S."/>
            <person name="Rancon A."/>
            <person name="Drula E."/>
            <person name="Hage H."/>
            <person name="Chaduli D."/>
            <person name="Favel A."/>
            <person name="Grisel S."/>
            <person name="Henrissat B."/>
            <person name="Herpoel-Gimbert I."/>
            <person name="Ruiz-Duenas F.J."/>
            <person name="Chevret D."/>
            <person name="Hainaut M."/>
            <person name="Lin J."/>
            <person name="Wang M."/>
            <person name="Pangilinan J."/>
            <person name="Lipzen A."/>
            <person name="Lesage-Meessen L."/>
            <person name="Navarro D."/>
            <person name="Riley R."/>
            <person name="Grigoriev I.V."/>
            <person name="Zhou S."/>
            <person name="Raouche S."/>
            <person name="Rosso M.N."/>
        </authorList>
    </citation>
    <scope>NUCLEOTIDE SEQUENCE [LARGE SCALE GENOMIC DNA]</scope>
    <source>
        <strain evidence="1 2">BRFM 1820</strain>
    </source>
</reference>
<keyword evidence="2" id="KW-1185">Reference proteome</keyword>
<accession>A0A371CGL0</accession>